<gene>
    <name evidence="1" type="ORF">ETD83_25175</name>
</gene>
<evidence type="ECO:0000313" key="1">
    <source>
        <dbReference type="EMBL" id="TMQ93570.1"/>
    </source>
</evidence>
<dbReference type="OrthoDB" id="3450944at2"/>
<dbReference type="RefSeq" id="WP_138647682.1">
    <property type="nucleotide sequence ID" value="NZ_VCKW01000143.1"/>
</dbReference>
<comment type="caution">
    <text evidence="1">The sequence shown here is derived from an EMBL/GenBank/DDBJ whole genome shotgun (WGS) entry which is preliminary data.</text>
</comment>
<keyword evidence="2" id="KW-1185">Reference proteome</keyword>
<protein>
    <submittedName>
        <fullName evidence="1">Uncharacterized protein</fullName>
    </submittedName>
</protein>
<proteinExistence type="predicted"/>
<name>A0A5C4J8R7_9ACTN</name>
<dbReference type="Proteomes" id="UP000309174">
    <property type="component" value="Unassembled WGS sequence"/>
</dbReference>
<organism evidence="1 2">
    <name type="scientific">Actinomadura soli</name>
    <dbReference type="NCBI Taxonomy" id="2508997"/>
    <lineage>
        <taxon>Bacteria</taxon>
        <taxon>Bacillati</taxon>
        <taxon>Actinomycetota</taxon>
        <taxon>Actinomycetes</taxon>
        <taxon>Streptosporangiales</taxon>
        <taxon>Thermomonosporaceae</taxon>
        <taxon>Actinomadura</taxon>
    </lineage>
</organism>
<reference evidence="1 2" key="1">
    <citation type="submission" date="2019-05" db="EMBL/GenBank/DDBJ databases">
        <title>Draft genome sequence of Actinomadura sp. 14C53.</title>
        <authorList>
            <person name="Saricaoglu S."/>
            <person name="Isik K."/>
        </authorList>
    </citation>
    <scope>NUCLEOTIDE SEQUENCE [LARGE SCALE GENOMIC DNA]</scope>
    <source>
        <strain evidence="1 2">14C53</strain>
    </source>
</reference>
<sequence length="80" mass="8612">MEILGGAAQVVAEPTLMWPDPPTPVGAAASAEAWPGAEAVLKLRTVIANGSFPGYWSFHTAIGHRRLHRTRDQEGYELSV</sequence>
<dbReference type="EMBL" id="VCKW01000143">
    <property type="protein sequence ID" value="TMQ93570.1"/>
    <property type="molecule type" value="Genomic_DNA"/>
</dbReference>
<dbReference type="AlphaFoldDB" id="A0A5C4J8R7"/>
<evidence type="ECO:0000313" key="2">
    <source>
        <dbReference type="Proteomes" id="UP000309174"/>
    </source>
</evidence>
<accession>A0A5C4J8R7</accession>